<dbReference type="RefSeq" id="WP_013080608.1">
    <property type="nucleotide sequence ID" value="NZ_CP027850.1"/>
</dbReference>
<dbReference type="Gene3D" id="3.10.180.10">
    <property type="entry name" value="2,3-Dihydroxybiphenyl 1,2-Dioxygenase, domain 1"/>
    <property type="match status" value="1"/>
</dbReference>
<keyword evidence="2" id="KW-1185">Reference proteome</keyword>
<dbReference type="Proteomes" id="UP000240527">
    <property type="component" value="Chromosome"/>
</dbReference>
<proteinExistence type="predicted"/>
<dbReference type="EMBL" id="CP027850">
    <property type="protein sequence ID" value="AVQ03583.1"/>
    <property type="molecule type" value="Genomic_DNA"/>
</dbReference>
<gene>
    <name evidence="1" type="ORF">B7G68_18100</name>
</gene>
<sequence>MIHHLSVSAADPKGVAEFFADIMGGTVVDFPPNPGSYMVFKADGMGTAIEIYPAGSVMVPNGDPGAVFERQAEGADRRSPTHFALSVSIARQDVLARAAALGWHAYVCDRGGHFHVIEVWVENAWLVEVLPLDFAAEYLSFANAVTEMADPNTALDAHQPQARTLEHA</sequence>
<protein>
    <recommendedName>
        <fullName evidence="3">VOC domain-containing protein</fullName>
    </recommendedName>
</protein>
<name>A0ABM6TK51_9CAUL</name>
<evidence type="ECO:0000313" key="2">
    <source>
        <dbReference type="Proteomes" id="UP000240527"/>
    </source>
</evidence>
<dbReference type="InterPro" id="IPR029068">
    <property type="entry name" value="Glyas_Bleomycin-R_OHBP_Dase"/>
</dbReference>
<accession>A0ABM6TK51</accession>
<dbReference type="SUPFAM" id="SSF54593">
    <property type="entry name" value="Glyoxalase/Bleomycin resistance protein/Dihydroxybiphenyl dioxygenase"/>
    <property type="match status" value="1"/>
</dbReference>
<reference evidence="1 2" key="1">
    <citation type="journal article" date="2015" name="Biotechnol. Bioeng.">
        <title>Genome sequence and phenotypic characterization of Caulobacter segnis.</title>
        <authorList>
            <person name="Patel S."/>
            <person name="Fletcher B."/>
            <person name="Scott D.C."/>
            <person name="Ely B."/>
        </authorList>
    </citation>
    <scope>NUCLEOTIDE SEQUENCE [LARGE SCALE GENOMIC DNA]</scope>
    <source>
        <strain evidence="1 2">TK0059</strain>
    </source>
</reference>
<organism evidence="1 2">
    <name type="scientific">Caulobacter segnis</name>
    <dbReference type="NCBI Taxonomy" id="88688"/>
    <lineage>
        <taxon>Bacteria</taxon>
        <taxon>Pseudomonadati</taxon>
        <taxon>Pseudomonadota</taxon>
        <taxon>Alphaproteobacteria</taxon>
        <taxon>Caulobacterales</taxon>
        <taxon>Caulobacteraceae</taxon>
        <taxon>Caulobacter</taxon>
    </lineage>
</organism>
<evidence type="ECO:0000313" key="1">
    <source>
        <dbReference type="EMBL" id="AVQ03583.1"/>
    </source>
</evidence>
<evidence type="ECO:0008006" key="3">
    <source>
        <dbReference type="Google" id="ProtNLM"/>
    </source>
</evidence>